<dbReference type="SUPFAM" id="SSF56574">
    <property type="entry name" value="Serpins"/>
    <property type="match status" value="1"/>
</dbReference>
<dbReference type="GO" id="GO:0005615">
    <property type="term" value="C:extracellular space"/>
    <property type="evidence" value="ECO:0007669"/>
    <property type="project" value="InterPro"/>
</dbReference>
<name>A0A3E4QYK0_9ACTN</name>
<dbReference type="GO" id="GO:0004867">
    <property type="term" value="F:serine-type endopeptidase inhibitor activity"/>
    <property type="evidence" value="ECO:0007669"/>
    <property type="project" value="InterPro"/>
</dbReference>
<accession>A0A3E4QYK0</accession>
<comment type="similarity">
    <text evidence="1">Belongs to the serpin family.</text>
</comment>
<dbReference type="InterPro" id="IPR036186">
    <property type="entry name" value="Serpin_sf"/>
</dbReference>
<dbReference type="PANTHER" id="PTHR11461:SF211">
    <property type="entry name" value="GH10112P-RELATED"/>
    <property type="match status" value="1"/>
</dbReference>
<dbReference type="InterPro" id="IPR042178">
    <property type="entry name" value="Serpin_sf_1"/>
</dbReference>
<protein>
    <submittedName>
        <fullName evidence="3">Serpin</fullName>
    </submittedName>
</protein>
<dbReference type="InterPro" id="IPR042185">
    <property type="entry name" value="Serpin_sf_2"/>
</dbReference>
<dbReference type="SMART" id="SM00093">
    <property type="entry name" value="SERPIN"/>
    <property type="match status" value="1"/>
</dbReference>
<dbReference type="Proteomes" id="UP000260943">
    <property type="component" value="Unassembled WGS sequence"/>
</dbReference>
<evidence type="ECO:0000313" key="4">
    <source>
        <dbReference type="Proteomes" id="UP000260943"/>
    </source>
</evidence>
<proteinExistence type="inferred from homology"/>
<dbReference type="Pfam" id="PF00079">
    <property type="entry name" value="Serpin"/>
    <property type="match status" value="1"/>
</dbReference>
<dbReference type="EMBL" id="QSRJ01000001">
    <property type="protein sequence ID" value="RGL12141.1"/>
    <property type="molecule type" value="Genomic_DNA"/>
</dbReference>
<dbReference type="InterPro" id="IPR000215">
    <property type="entry name" value="Serpin_fam"/>
</dbReference>
<dbReference type="InterPro" id="IPR023796">
    <property type="entry name" value="Serpin_dom"/>
</dbReference>
<dbReference type="InterPro" id="IPR006311">
    <property type="entry name" value="TAT_signal"/>
</dbReference>
<dbReference type="Gene3D" id="3.30.497.10">
    <property type="entry name" value="Antithrombin, subunit I, domain 2"/>
    <property type="match status" value="1"/>
</dbReference>
<dbReference type="CDD" id="cd19589">
    <property type="entry name" value="serpin_tengpin-like"/>
    <property type="match status" value="1"/>
</dbReference>
<feature type="domain" description="Serpin" evidence="2">
    <location>
        <begin position="85"/>
        <end position="453"/>
    </location>
</feature>
<dbReference type="RefSeq" id="WP_117678668.1">
    <property type="nucleotide sequence ID" value="NZ_QSRJ01000001.1"/>
</dbReference>
<dbReference type="PROSITE" id="PS51318">
    <property type="entry name" value="TAT"/>
    <property type="match status" value="1"/>
</dbReference>
<dbReference type="AlphaFoldDB" id="A0A3E4QYK0"/>
<reference evidence="3 4" key="1">
    <citation type="submission" date="2018-08" db="EMBL/GenBank/DDBJ databases">
        <title>A genome reference for cultivated species of the human gut microbiota.</title>
        <authorList>
            <person name="Zou Y."/>
            <person name="Xue W."/>
            <person name="Luo G."/>
        </authorList>
    </citation>
    <scope>NUCLEOTIDE SEQUENCE [LARGE SCALE GENOMIC DNA]</scope>
    <source>
        <strain evidence="3 4">TF08-14</strain>
    </source>
</reference>
<evidence type="ECO:0000256" key="1">
    <source>
        <dbReference type="RuleBase" id="RU000411"/>
    </source>
</evidence>
<comment type="caution">
    <text evidence="3">The sequence shown here is derived from an EMBL/GenBank/DDBJ whole genome shotgun (WGS) entry which is preliminary data.</text>
</comment>
<evidence type="ECO:0000259" key="2">
    <source>
        <dbReference type="SMART" id="SM00093"/>
    </source>
</evidence>
<dbReference type="Gene3D" id="2.30.39.10">
    <property type="entry name" value="Alpha-1-antitrypsin, domain 1"/>
    <property type="match status" value="1"/>
</dbReference>
<organism evidence="3 4">
    <name type="scientific">Collinsella tanakaei</name>
    <dbReference type="NCBI Taxonomy" id="626935"/>
    <lineage>
        <taxon>Bacteria</taxon>
        <taxon>Bacillati</taxon>
        <taxon>Actinomycetota</taxon>
        <taxon>Coriobacteriia</taxon>
        <taxon>Coriobacteriales</taxon>
        <taxon>Coriobacteriaceae</taxon>
        <taxon>Collinsella</taxon>
    </lineage>
</organism>
<evidence type="ECO:0000313" key="3">
    <source>
        <dbReference type="EMBL" id="RGL12141.1"/>
    </source>
</evidence>
<sequence length="454" mass="48892">MTARTPRNRTVPHALSRRSLLAAALAGAGAAALSGCDDTAQKGAALTATNLTEKIRRELDTSSKENIIDHLAGDEELASAYGFATALFKQCLAAAGDGAEDNVLVSPLSVLHVLAMLQNGAAGETLAQIEQASGFDTNALNAYLNAYARRLAGADPYGSGIELDPLELSLADSIWLKNDALSVQEDYLETCANTLDAQAFEAPFDNTTLQDINAWVDENTHGMIPQIIDDISPDSRLFLISTLAFEGAWDDPYEDENVLDWAFTAQDGSQTDCRMMRSREDSYLENDSFTGFIKPYRDYNFGFVGLLPKEGLTLDQALDSLDGAALANLMTPKDFSLADAGLPKFTLEYATKLTAQLQAMSMFDAFDMQAADLSPLGSAAENLYVGEIAHKTFIEVNETGTRAAAATSAELMMGSAMAEEPEVHEVILDRPFAYLIIDLVTMTPVFMGATRKLG</sequence>
<dbReference type="PANTHER" id="PTHR11461">
    <property type="entry name" value="SERINE PROTEASE INHIBITOR, SERPIN"/>
    <property type="match status" value="1"/>
</dbReference>
<gene>
    <name evidence="3" type="ORF">DXC81_00250</name>
</gene>